<feature type="region of interest" description="Disordered" evidence="1">
    <location>
        <begin position="23"/>
        <end position="47"/>
    </location>
</feature>
<protein>
    <submittedName>
        <fullName evidence="2">Uncharacterized protein</fullName>
    </submittedName>
</protein>
<reference evidence="2" key="1">
    <citation type="submission" date="2018-11" db="EMBL/GenBank/DDBJ databases">
        <authorList>
            <consortium name="Genoscope - CEA"/>
            <person name="William W."/>
        </authorList>
    </citation>
    <scope>NUCLEOTIDE SEQUENCE</scope>
</reference>
<gene>
    <name evidence="2" type="ORF">BOLC6T36020H</name>
</gene>
<proteinExistence type="predicted"/>
<dbReference type="EMBL" id="LR031880">
    <property type="protein sequence ID" value="VDD60567.1"/>
    <property type="molecule type" value="Genomic_DNA"/>
</dbReference>
<accession>A0A3P6FQX2</accession>
<evidence type="ECO:0000313" key="2">
    <source>
        <dbReference type="EMBL" id="VDD60567.1"/>
    </source>
</evidence>
<dbReference type="AlphaFoldDB" id="A0A3P6FQX2"/>
<sequence length="63" mass="7091">MPPCRETSPKNIALGTTTLMMDNQASNNSAPHDKTRQGLVNTGFKLRRRTEKVSQPYTFHVNC</sequence>
<organism evidence="2">
    <name type="scientific">Brassica oleracea</name>
    <name type="common">Wild cabbage</name>
    <dbReference type="NCBI Taxonomy" id="3712"/>
    <lineage>
        <taxon>Eukaryota</taxon>
        <taxon>Viridiplantae</taxon>
        <taxon>Streptophyta</taxon>
        <taxon>Embryophyta</taxon>
        <taxon>Tracheophyta</taxon>
        <taxon>Spermatophyta</taxon>
        <taxon>Magnoliopsida</taxon>
        <taxon>eudicotyledons</taxon>
        <taxon>Gunneridae</taxon>
        <taxon>Pentapetalae</taxon>
        <taxon>rosids</taxon>
        <taxon>malvids</taxon>
        <taxon>Brassicales</taxon>
        <taxon>Brassicaceae</taxon>
        <taxon>Brassiceae</taxon>
        <taxon>Brassica</taxon>
    </lineage>
</organism>
<name>A0A3P6FQX2_BRAOL</name>
<evidence type="ECO:0000256" key="1">
    <source>
        <dbReference type="SAM" id="MobiDB-lite"/>
    </source>
</evidence>